<dbReference type="Proteomes" id="UP000231896">
    <property type="component" value="Chromosome"/>
</dbReference>
<proteinExistence type="predicted"/>
<protein>
    <submittedName>
        <fullName evidence="1">Uncharacterized protein</fullName>
    </submittedName>
</protein>
<organism evidence="1 2">
    <name type="scientific">Mesoplasma melaleucae</name>
    <dbReference type="NCBI Taxonomy" id="81459"/>
    <lineage>
        <taxon>Bacteria</taxon>
        <taxon>Bacillati</taxon>
        <taxon>Mycoplasmatota</taxon>
        <taxon>Mollicutes</taxon>
        <taxon>Entomoplasmatales</taxon>
        <taxon>Entomoplasmataceae</taxon>
        <taxon>Mesoplasma</taxon>
    </lineage>
</organism>
<dbReference type="EMBL" id="CP024964">
    <property type="protein sequence ID" value="ATZ17787.1"/>
    <property type="molecule type" value="Genomic_DNA"/>
</dbReference>
<evidence type="ECO:0000313" key="1">
    <source>
        <dbReference type="EMBL" id="ATZ17787.1"/>
    </source>
</evidence>
<gene>
    <name evidence="1" type="ORF">EMELA_v1c02140</name>
</gene>
<accession>A0A2K8NVI9</accession>
<dbReference type="OrthoDB" id="390134at2"/>
<sequence>MKNAIGKNGTGAGSIFWNYYLKPNGWLKSNKRKYIKENVSKKFYSYWNITPIGISKTPDKRRHIAKKIHSLDSIFNKKVGKKHGRII</sequence>
<dbReference type="RefSeq" id="WP_028124612.1">
    <property type="nucleotide sequence ID" value="NZ_CP024964.1"/>
</dbReference>
<reference evidence="1 2" key="1">
    <citation type="submission" date="2017-11" db="EMBL/GenBank/DDBJ databases">
        <title>Genome sequence of Entomoplasma melaleucae M1 (ATCC 49191).</title>
        <authorList>
            <person name="Lo W.-S."/>
            <person name="Gasparich G.E."/>
            <person name="Kuo C.-H."/>
        </authorList>
    </citation>
    <scope>NUCLEOTIDE SEQUENCE [LARGE SCALE GENOMIC DNA]</scope>
    <source>
        <strain evidence="1 2">M1</strain>
    </source>
</reference>
<evidence type="ECO:0000313" key="2">
    <source>
        <dbReference type="Proteomes" id="UP000231896"/>
    </source>
</evidence>
<dbReference type="KEGG" id="eml:EMELA_v1c02140"/>
<name>A0A2K8NVI9_9MOLU</name>
<dbReference type="AlphaFoldDB" id="A0A2K8NVI9"/>
<keyword evidence="2" id="KW-1185">Reference proteome</keyword>